<sequence length="277" mass="31125">MLTLDNIAIWEKLDSPFEDAAQVPGLLAQLEQTASGEILDEICWEHIYHQQTVYEVTFAAVPYLIQFCETSQDPDYKLHIYLNLAVILATLDPEDQLLHNIFANSACDPAAVATIIASYQQAFGQLKPIGQSLFEVVMEKEETEKRYFLAALAVAHKNFPIAYLFSTFIENEEYMGSCPHCDTEFFLWNQEEKLVLYKTDPVFDKTQTGFPVIPRSADKLQPTAVISADNDCGWLTFYADKLQADTLQPLIPYLFGEASCPACHQSCDIADAIMASL</sequence>
<comment type="caution">
    <text evidence="1">The sequence shown here is derived from an EMBL/GenBank/DDBJ whole genome shotgun (WGS) entry which is preliminary data.</text>
</comment>
<evidence type="ECO:0008006" key="3">
    <source>
        <dbReference type="Google" id="ProtNLM"/>
    </source>
</evidence>
<evidence type="ECO:0000313" key="2">
    <source>
        <dbReference type="Proteomes" id="UP001207742"/>
    </source>
</evidence>
<organism evidence="1 2">
    <name type="scientific">Chitinophaga nivalis</name>
    <dbReference type="NCBI Taxonomy" id="2991709"/>
    <lineage>
        <taxon>Bacteria</taxon>
        <taxon>Pseudomonadati</taxon>
        <taxon>Bacteroidota</taxon>
        <taxon>Chitinophagia</taxon>
        <taxon>Chitinophagales</taxon>
        <taxon>Chitinophagaceae</taxon>
        <taxon>Chitinophaga</taxon>
    </lineage>
</organism>
<proteinExistence type="predicted"/>
<gene>
    <name evidence="1" type="ORF">OL497_10960</name>
</gene>
<evidence type="ECO:0000313" key="1">
    <source>
        <dbReference type="EMBL" id="MCW3484415.1"/>
    </source>
</evidence>
<dbReference type="Proteomes" id="UP001207742">
    <property type="component" value="Unassembled WGS sequence"/>
</dbReference>
<protein>
    <recommendedName>
        <fullName evidence="3">DUF1963 domain-containing protein</fullName>
    </recommendedName>
</protein>
<dbReference type="EMBL" id="JAPDNS010000001">
    <property type="protein sequence ID" value="MCW3484415.1"/>
    <property type="molecule type" value="Genomic_DNA"/>
</dbReference>
<accession>A0ABT3IKC3</accession>
<name>A0ABT3IKC3_9BACT</name>
<keyword evidence="2" id="KW-1185">Reference proteome</keyword>
<reference evidence="1 2" key="1">
    <citation type="submission" date="2022-10" db="EMBL/GenBank/DDBJ databases">
        <title>Chitinophaga nivalis PC15 sp. nov., isolated from Pyeongchang county, South Korea.</title>
        <authorList>
            <person name="Trinh H.N."/>
        </authorList>
    </citation>
    <scope>NUCLEOTIDE SEQUENCE [LARGE SCALE GENOMIC DNA]</scope>
    <source>
        <strain evidence="1 2">PC14</strain>
    </source>
</reference>
<dbReference type="RefSeq" id="WP_264730015.1">
    <property type="nucleotide sequence ID" value="NZ_JAPDNR010000001.1"/>
</dbReference>